<evidence type="ECO:0000313" key="11">
    <source>
        <dbReference type="Proteomes" id="UP000250140"/>
    </source>
</evidence>
<accession>A0A8E2FD49</accession>
<reference evidence="10 11" key="1">
    <citation type="journal article" date="2016" name="Nat. Commun.">
        <title>Ectomycorrhizal ecology is imprinted in the genome of the dominant symbiotic fungus Cenococcum geophilum.</title>
        <authorList>
            <consortium name="DOE Joint Genome Institute"/>
            <person name="Peter M."/>
            <person name="Kohler A."/>
            <person name="Ohm R.A."/>
            <person name="Kuo A."/>
            <person name="Krutzmann J."/>
            <person name="Morin E."/>
            <person name="Arend M."/>
            <person name="Barry K.W."/>
            <person name="Binder M."/>
            <person name="Choi C."/>
            <person name="Clum A."/>
            <person name="Copeland A."/>
            <person name="Grisel N."/>
            <person name="Haridas S."/>
            <person name="Kipfer T."/>
            <person name="LaButti K."/>
            <person name="Lindquist E."/>
            <person name="Lipzen A."/>
            <person name="Maire R."/>
            <person name="Meier B."/>
            <person name="Mihaltcheva S."/>
            <person name="Molinier V."/>
            <person name="Murat C."/>
            <person name="Poggeler S."/>
            <person name="Quandt C.A."/>
            <person name="Sperisen C."/>
            <person name="Tritt A."/>
            <person name="Tisserant E."/>
            <person name="Crous P.W."/>
            <person name="Henrissat B."/>
            <person name="Nehls U."/>
            <person name="Egli S."/>
            <person name="Spatafora J.W."/>
            <person name="Grigoriev I.V."/>
            <person name="Martin F.M."/>
        </authorList>
    </citation>
    <scope>NUCLEOTIDE SEQUENCE [LARGE SCALE GENOMIC DNA]</scope>
    <source>
        <strain evidence="10 11">CBS 207.34</strain>
    </source>
</reference>
<evidence type="ECO:0000259" key="9">
    <source>
        <dbReference type="PROSITE" id="PS50048"/>
    </source>
</evidence>
<sequence length="879" mass="98316">MADPIDPRLQYTSLPPRTLPQSYTASSNLQNNGAAHQPYYLPATNHQHAPPSTALDPALEEPSPGLHEASTDNENDADGDHDGSSAKSPGDLKRPRACDSCRGLKVRCDQDPTRPDLPCRRCAKANRQCITTPPTRKRQKKADSRVAELERKIDALTATIQAQKTGGPGDNRPYSAQVSPAYDSTPPQLQGEQRPYRGGAEGHEWGLPNRLSESTMNYISPGAPNRSPNNKRRRVEEANSNPSTIPEDMDAIHKDMTENADPSLNENNWGMMRRGHKKMFQADHSYINGLIDNLMDADAAEKIFKRYVNDICPHFPAVPLAPGTTVKELREKKPLLFLAILAGSSHGNTEQIIDQSVQRELTKLLKDQFANIIWRNGEKSLEIVQALQLGVLWYVYRPPLHYEQHNFYMMVNCAAVMALDLGLGRRPTPNVLKLNVGPFMRSHPNANSIEARRTFLVCYYLCMNITMVLRRPILLRWTRYMEESVNMLETSPEAFPSDRILCQHVKMAHIGEEISVQFSMDDPALDIAISEPKVVYALKVFENELRTLQSQRPNDDDPAIRLAEHVTNLYIHEIALHNQTPPDSQPSFKQEGFTKTGKQDLIGPAHIAALGECLTATHGILDTILNIKFDILLTLPVIFCVRAIYAIVCLMKMWVSVTSPSDMGNIIRKEDLRIEPYTDQLVQLFNTIVSRDAQSPHGKFYYVAKRLQEKFAQIKEGTGKCEMSSYYPGGSQEEEHCNTAPDQKPIPKPRSKPNSATQTPLHLLSEVAMGSSGSPPASQHQHQQHHPQQHQQQQTLQAQQQTQQPTTHTAPAWYNTGISTSQTPDLLPMGAGTGFDPTFDYSNFDFNIGVDADLSALFIPDGVLWNYTDPSMQSYGASW</sequence>
<name>A0A8E2FD49_9PEZI</name>
<dbReference type="Pfam" id="PF04082">
    <property type="entry name" value="Fungal_trans"/>
    <property type="match status" value="1"/>
</dbReference>
<feature type="domain" description="Zn(2)-C6 fungal-type" evidence="9">
    <location>
        <begin position="97"/>
        <end position="131"/>
    </location>
</feature>
<dbReference type="GO" id="GO:0000981">
    <property type="term" value="F:DNA-binding transcription factor activity, RNA polymerase II-specific"/>
    <property type="evidence" value="ECO:0007669"/>
    <property type="project" value="InterPro"/>
</dbReference>
<feature type="region of interest" description="Disordered" evidence="8">
    <location>
        <begin position="1"/>
        <end position="97"/>
    </location>
</feature>
<evidence type="ECO:0000256" key="3">
    <source>
        <dbReference type="ARBA" id="ARBA00022833"/>
    </source>
</evidence>
<dbReference type="InterPro" id="IPR007219">
    <property type="entry name" value="XnlR_reg_dom"/>
</dbReference>
<evidence type="ECO:0000256" key="2">
    <source>
        <dbReference type="ARBA" id="ARBA00022723"/>
    </source>
</evidence>
<dbReference type="SMART" id="SM00066">
    <property type="entry name" value="GAL4"/>
    <property type="match status" value="1"/>
</dbReference>
<dbReference type="EMBL" id="KV748538">
    <property type="protein sequence ID" value="OCL14753.1"/>
    <property type="molecule type" value="Genomic_DNA"/>
</dbReference>
<organism evidence="10 11">
    <name type="scientific">Glonium stellatum</name>
    <dbReference type="NCBI Taxonomy" id="574774"/>
    <lineage>
        <taxon>Eukaryota</taxon>
        <taxon>Fungi</taxon>
        <taxon>Dikarya</taxon>
        <taxon>Ascomycota</taxon>
        <taxon>Pezizomycotina</taxon>
        <taxon>Dothideomycetes</taxon>
        <taxon>Pleosporomycetidae</taxon>
        <taxon>Gloniales</taxon>
        <taxon>Gloniaceae</taxon>
        <taxon>Glonium</taxon>
    </lineage>
</organism>
<evidence type="ECO:0000256" key="1">
    <source>
        <dbReference type="ARBA" id="ARBA00004123"/>
    </source>
</evidence>
<keyword evidence="6" id="KW-0804">Transcription</keyword>
<feature type="compositionally biased region" description="Polar residues" evidence="8">
    <location>
        <begin position="10"/>
        <end position="34"/>
    </location>
</feature>
<comment type="subcellular location">
    <subcellularLocation>
        <location evidence="1">Nucleus</location>
    </subcellularLocation>
</comment>
<keyword evidence="2" id="KW-0479">Metal-binding</keyword>
<keyword evidence="7" id="KW-0539">Nucleus</keyword>
<dbReference type="Pfam" id="PF00172">
    <property type="entry name" value="Zn_clus"/>
    <property type="match status" value="1"/>
</dbReference>
<evidence type="ECO:0000256" key="6">
    <source>
        <dbReference type="ARBA" id="ARBA00023163"/>
    </source>
</evidence>
<dbReference type="InterPro" id="IPR001138">
    <property type="entry name" value="Zn2Cys6_DnaBD"/>
</dbReference>
<dbReference type="InterPro" id="IPR036864">
    <property type="entry name" value="Zn2-C6_fun-type_DNA-bd_sf"/>
</dbReference>
<dbReference type="FunFam" id="4.10.240.10:FF:000003">
    <property type="entry name" value="C6 transcription factor (Leu3)"/>
    <property type="match status" value="1"/>
</dbReference>
<evidence type="ECO:0000256" key="8">
    <source>
        <dbReference type="SAM" id="MobiDB-lite"/>
    </source>
</evidence>
<keyword evidence="3" id="KW-0862">Zinc</keyword>
<dbReference type="PANTHER" id="PTHR31845:SF39">
    <property type="entry name" value="TRANSCRIPTION FACTOR PBCR-RELATED"/>
    <property type="match status" value="1"/>
</dbReference>
<dbReference type="CDD" id="cd12148">
    <property type="entry name" value="fungal_TF_MHR"/>
    <property type="match status" value="1"/>
</dbReference>
<feature type="compositionally biased region" description="Low complexity" evidence="8">
    <location>
        <begin position="789"/>
        <end position="812"/>
    </location>
</feature>
<dbReference type="InterPro" id="IPR051089">
    <property type="entry name" value="prtT"/>
</dbReference>
<proteinExistence type="predicted"/>
<dbReference type="PROSITE" id="PS50048">
    <property type="entry name" value="ZN2_CY6_FUNGAL_2"/>
    <property type="match status" value="1"/>
</dbReference>
<dbReference type="Proteomes" id="UP000250140">
    <property type="component" value="Unassembled WGS sequence"/>
</dbReference>
<evidence type="ECO:0000313" key="10">
    <source>
        <dbReference type="EMBL" id="OCL14753.1"/>
    </source>
</evidence>
<feature type="region of interest" description="Disordered" evidence="8">
    <location>
        <begin position="721"/>
        <end position="829"/>
    </location>
</feature>
<dbReference type="OrthoDB" id="8062037at2759"/>
<dbReference type="GO" id="GO:0005634">
    <property type="term" value="C:nucleus"/>
    <property type="evidence" value="ECO:0007669"/>
    <property type="project" value="UniProtKB-SubCell"/>
</dbReference>
<dbReference type="GO" id="GO:0001216">
    <property type="term" value="F:DNA-binding transcription activator activity"/>
    <property type="evidence" value="ECO:0007669"/>
    <property type="project" value="UniProtKB-ARBA"/>
</dbReference>
<gene>
    <name evidence="10" type="ORF">AOQ84DRAFT_308362</name>
</gene>
<evidence type="ECO:0000256" key="5">
    <source>
        <dbReference type="ARBA" id="ARBA00023125"/>
    </source>
</evidence>
<keyword evidence="5" id="KW-0238">DNA-binding</keyword>
<dbReference type="Gene3D" id="4.10.240.10">
    <property type="entry name" value="Zn(2)-C6 fungal-type DNA-binding domain"/>
    <property type="match status" value="1"/>
</dbReference>
<dbReference type="GO" id="GO:0006351">
    <property type="term" value="P:DNA-templated transcription"/>
    <property type="evidence" value="ECO:0007669"/>
    <property type="project" value="InterPro"/>
</dbReference>
<feature type="compositionally biased region" description="Basic and acidic residues" evidence="8">
    <location>
        <begin position="78"/>
        <end position="97"/>
    </location>
</feature>
<evidence type="ECO:0000256" key="7">
    <source>
        <dbReference type="ARBA" id="ARBA00023242"/>
    </source>
</evidence>
<dbReference type="PANTHER" id="PTHR31845">
    <property type="entry name" value="FINGER DOMAIN PROTEIN, PUTATIVE-RELATED"/>
    <property type="match status" value="1"/>
</dbReference>
<protein>
    <recommendedName>
        <fullName evidence="9">Zn(2)-C6 fungal-type domain-containing protein</fullName>
    </recommendedName>
</protein>
<feature type="region of interest" description="Disordered" evidence="8">
    <location>
        <begin position="159"/>
        <end position="248"/>
    </location>
</feature>
<dbReference type="GO" id="GO:0000976">
    <property type="term" value="F:transcription cis-regulatory region binding"/>
    <property type="evidence" value="ECO:0007669"/>
    <property type="project" value="TreeGrafter"/>
</dbReference>
<evidence type="ECO:0000256" key="4">
    <source>
        <dbReference type="ARBA" id="ARBA00023015"/>
    </source>
</evidence>
<dbReference type="AlphaFoldDB" id="A0A8E2FD49"/>
<dbReference type="SUPFAM" id="SSF57701">
    <property type="entry name" value="Zn2/Cys6 DNA-binding domain"/>
    <property type="match status" value="1"/>
</dbReference>
<keyword evidence="4" id="KW-0805">Transcription regulation</keyword>
<dbReference type="CDD" id="cd00067">
    <property type="entry name" value="GAL4"/>
    <property type="match status" value="1"/>
</dbReference>
<keyword evidence="11" id="KW-1185">Reference proteome</keyword>
<dbReference type="GO" id="GO:0008270">
    <property type="term" value="F:zinc ion binding"/>
    <property type="evidence" value="ECO:0007669"/>
    <property type="project" value="InterPro"/>
</dbReference>
<dbReference type="PROSITE" id="PS00463">
    <property type="entry name" value="ZN2_CY6_FUNGAL_1"/>
    <property type="match status" value="1"/>
</dbReference>